<comment type="catalytic activity">
    <reaction evidence="12">
        <text>L-threonyl-[protein] + ATP = O-phospho-L-threonyl-[protein] + ADP + H(+)</text>
        <dbReference type="Rhea" id="RHEA:46608"/>
        <dbReference type="Rhea" id="RHEA-COMP:11060"/>
        <dbReference type="Rhea" id="RHEA-COMP:11605"/>
        <dbReference type="ChEBI" id="CHEBI:15378"/>
        <dbReference type="ChEBI" id="CHEBI:30013"/>
        <dbReference type="ChEBI" id="CHEBI:30616"/>
        <dbReference type="ChEBI" id="CHEBI:61977"/>
        <dbReference type="ChEBI" id="CHEBI:456216"/>
        <dbReference type="EC" id="2.7.11.1"/>
    </reaction>
</comment>
<evidence type="ECO:0000313" key="16">
    <source>
        <dbReference type="EMBL" id="ORX04665.1"/>
    </source>
</evidence>
<evidence type="ECO:0000256" key="2">
    <source>
        <dbReference type="ARBA" id="ARBA00012513"/>
    </source>
</evidence>
<dbReference type="SMART" id="SM00220">
    <property type="entry name" value="S_TKc"/>
    <property type="match status" value="1"/>
</dbReference>
<evidence type="ECO:0000256" key="5">
    <source>
        <dbReference type="ARBA" id="ARBA00022679"/>
    </source>
</evidence>
<accession>A0A1X2EJZ3</accession>
<evidence type="ECO:0000256" key="12">
    <source>
        <dbReference type="ARBA" id="ARBA00047899"/>
    </source>
</evidence>
<evidence type="ECO:0000256" key="3">
    <source>
        <dbReference type="ARBA" id="ARBA00022475"/>
    </source>
</evidence>
<keyword evidence="17" id="KW-1185">Reference proteome</keyword>
<keyword evidence="6" id="KW-0812">Transmembrane</keyword>
<evidence type="ECO:0000313" key="17">
    <source>
        <dbReference type="Proteomes" id="UP000193090"/>
    </source>
</evidence>
<dbReference type="EMBL" id="LQPZ01000022">
    <property type="protein sequence ID" value="ORX04665.1"/>
    <property type="molecule type" value="Genomic_DNA"/>
</dbReference>
<keyword evidence="5" id="KW-0808">Transferase</keyword>
<dbReference type="PANTHER" id="PTHR43289:SF6">
    <property type="entry name" value="SERINE_THREONINE-PROTEIN KINASE NEKL-3"/>
    <property type="match status" value="1"/>
</dbReference>
<dbReference type="PROSITE" id="PS50011">
    <property type="entry name" value="PROTEIN_KINASE_DOM"/>
    <property type="match status" value="1"/>
</dbReference>
<gene>
    <name evidence="16" type="ORF">AWC30_09705</name>
</gene>
<dbReference type="EC" id="2.7.11.1" evidence="2"/>
<feature type="region of interest" description="Disordered" evidence="14">
    <location>
        <begin position="276"/>
        <end position="311"/>
    </location>
</feature>
<keyword evidence="8" id="KW-0418">Kinase</keyword>
<evidence type="ECO:0000256" key="11">
    <source>
        <dbReference type="ARBA" id="ARBA00023136"/>
    </source>
</evidence>
<dbReference type="InterPro" id="IPR026954">
    <property type="entry name" value="PknH-like_Extracell"/>
</dbReference>
<evidence type="ECO:0000256" key="8">
    <source>
        <dbReference type="ARBA" id="ARBA00022777"/>
    </source>
</evidence>
<name>A0A1X2EJZ3_9MYCO</name>
<reference evidence="16 17" key="1">
    <citation type="submission" date="2016-01" db="EMBL/GenBank/DDBJ databases">
        <title>The new phylogeny of the genus Mycobacterium.</title>
        <authorList>
            <person name="Tarcisio F."/>
            <person name="Conor M."/>
            <person name="Antonella G."/>
            <person name="Elisabetta G."/>
            <person name="Giulia F.S."/>
            <person name="Sara T."/>
            <person name="Anna F."/>
            <person name="Clotilde B."/>
            <person name="Roberto B."/>
            <person name="Veronica D.S."/>
            <person name="Fabio R."/>
            <person name="Monica P."/>
            <person name="Olivier J."/>
            <person name="Enrico T."/>
            <person name="Nicola S."/>
        </authorList>
    </citation>
    <scope>NUCLEOTIDE SEQUENCE [LARGE SCALE GENOMIC DNA]</scope>
    <source>
        <strain evidence="16 17">DSM 44153</strain>
    </source>
</reference>
<evidence type="ECO:0000256" key="10">
    <source>
        <dbReference type="ARBA" id="ARBA00022989"/>
    </source>
</evidence>
<dbReference type="Gene3D" id="3.30.200.20">
    <property type="entry name" value="Phosphorylase Kinase, domain 1"/>
    <property type="match status" value="1"/>
</dbReference>
<keyword evidence="10" id="KW-1133">Transmembrane helix</keyword>
<proteinExistence type="predicted"/>
<dbReference type="Pfam" id="PF14032">
    <property type="entry name" value="PknH_C"/>
    <property type="match status" value="1"/>
</dbReference>
<evidence type="ECO:0000256" key="9">
    <source>
        <dbReference type="ARBA" id="ARBA00022840"/>
    </source>
</evidence>
<organism evidence="16 17">
    <name type="scientific">Mycolicibacillus trivialis</name>
    <dbReference type="NCBI Taxonomy" id="1798"/>
    <lineage>
        <taxon>Bacteria</taxon>
        <taxon>Bacillati</taxon>
        <taxon>Actinomycetota</taxon>
        <taxon>Actinomycetes</taxon>
        <taxon>Mycobacteriales</taxon>
        <taxon>Mycobacteriaceae</taxon>
        <taxon>Mycolicibacillus</taxon>
    </lineage>
</organism>
<protein>
    <recommendedName>
        <fullName evidence="2">non-specific serine/threonine protein kinase</fullName>
        <ecNumber evidence="2">2.7.11.1</ecNumber>
    </recommendedName>
</protein>
<dbReference type="AlphaFoldDB" id="A0A1X2EJZ3"/>
<keyword evidence="7" id="KW-0547">Nucleotide-binding</keyword>
<dbReference type="PANTHER" id="PTHR43289">
    <property type="entry name" value="MITOGEN-ACTIVATED PROTEIN KINASE KINASE KINASE 20-RELATED"/>
    <property type="match status" value="1"/>
</dbReference>
<dbReference type="CDD" id="cd14014">
    <property type="entry name" value="STKc_PknB_like"/>
    <property type="match status" value="1"/>
</dbReference>
<dbReference type="STRING" id="1798.AWC30_09705"/>
<comment type="caution">
    <text evidence="16">The sequence shown here is derived from an EMBL/GenBank/DDBJ whole genome shotgun (WGS) entry which is preliminary data.</text>
</comment>
<dbReference type="GO" id="GO:0080090">
    <property type="term" value="P:regulation of primary metabolic process"/>
    <property type="evidence" value="ECO:0007669"/>
    <property type="project" value="UniProtKB-ARBA"/>
</dbReference>
<dbReference type="InterPro" id="IPR011009">
    <property type="entry name" value="Kinase-like_dom_sf"/>
</dbReference>
<evidence type="ECO:0000256" key="1">
    <source>
        <dbReference type="ARBA" id="ARBA00004162"/>
    </source>
</evidence>
<feature type="region of interest" description="Disordered" evidence="14">
    <location>
        <begin position="340"/>
        <end position="371"/>
    </location>
</feature>
<keyword evidence="3" id="KW-1003">Cell membrane</keyword>
<dbReference type="Gene3D" id="3.40.1000.70">
    <property type="entry name" value="PknH-like extracellular domain"/>
    <property type="match status" value="1"/>
</dbReference>
<keyword evidence="9" id="KW-0067">ATP-binding</keyword>
<dbReference type="Proteomes" id="UP000193090">
    <property type="component" value="Unassembled WGS sequence"/>
</dbReference>
<evidence type="ECO:0000256" key="14">
    <source>
        <dbReference type="SAM" id="MobiDB-lite"/>
    </source>
</evidence>
<evidence type="ECO:0000259" key="15">
    <source>
        <dbReference type="PROSITE" id="PS50011"/>
    </source>
</evidence>
<dbReference type="InterPro" id="IPR000719">
    <property type="entry name" value="Prot_kinase_dom"/>
</dbReference>
<dbReference type="SUPFAM" id="SSF56112">
    <property type="entry name" value="Protein kinase-like (PK-like)"/>
    <property type="match status" value="1"/>
</dbReference>
<comment type="subcellular location">
    <subcellularLocation>
        <location evidence="1">Cell membrane</location>
        <topology evidence="1">Single-pass membrane protein</topology>
    </subcellularLocation>
</comment>
<dbReference type="InterPro" id="IPR038232">
    <property type="entry name" value="PknH-like_Extracell_sf"/>
</dbReference>
<feature type="domain" description="Protein kinase" evidence="15">
    <location>
        <begin position="11"/>
        <end position="276"/>
    </location>
</feature>
<dbReference type="GO" id="GO:0005524">
    <property type="term" value="F:ATP binding"/>
    <property type="evidence" value="ECO:0007669"/>
    <property type="project" value="UniProtKB-KW"/>
</dbReference>
<evidence type="ECO:0000256" key="13">
    <source>
        <dbReference type="ARBA" id="ARBA00048679"/>
    </source>
</evidence>
<evidence type="ECO:0000256" key="7">
    <source>
        <dbReference type="ARBA" id="ARBA00022741"/>
    </source>
</evidence>
<dbReference type="Pfam" id="PF00069">
    <property type="entry name" value="Pkinase"/>
    <property type="match status" value="1"/>
</dbReference>
<dbReference type="Gene3D" id="1.10.510.10">
    <property type="entry name" value="Transferase(Phosphotransferase) domain 1"/>
    <property type="match status" value="1"/>
</dbReference>
<keyword evidence="4" id="KW-0723">Serine/threonine-protein kinase</keyword>
<evidence type="ECO:0000256" key="4">
    <source>
        <dbReference type="ARBA" id="ARBA00022527"/>
    </source>
</evidence>
<dbReference type="OrthoDB" id="5622056at2"/>
<dbReference type="FunFam" id="1.10.510.10:FF:000021">
    <property type="entry name" value="Serine/threonine protein kinase"/>
    <property type="match status" value="1"/>
</dbReference>
<dbReference type="GO" id="GO:0004674">
    <property type="term" value="F:protein serine/threonine kinase activity"/>
    <property type="evidence" value="ECO:0007669"/>
    <property type="project" value="UniProtKB-KW"/>
</dbReference>
<sequence length="560" mass="59048">MLPIGSVVAGYRVERVLGAGGMGTVYLVANPELPRRDALKLLSSELSRDERFRARFMREADVASRLSHPNIVTIYRRGRTEDGRLWIAMQFVDGIDADEALNRGEMTPQRAVHIVGEIGKALDYAHRHGVVHRDVKPANFLLENSPGSDERVLLGDFGIARALDDTSLTATGSMVATVAYAAPEVLSGQSVDGRADLYSLGCTLFRMLTGRTPFADAQGAPAMMMAHLTQPPPHVTQHAPWLPPALDAVIATAMAKDPAHRFSSGAELAAAARAALHGGPPTPTPGQPGFHGAPTQLSPAGTAAWGQSAPKPRRRGKILAALAGVVVLAVAATTTIVLTSRSSGSDNTAPPPPSSTESSTTSTGPPPPTVSAAALDGVMLSAEQLAAIIGAPGLTKYGSMDSPAEDSPTIEEKDCLSAWAPGQRAVYSPLGWVAARNQGFQDQPESPLFRVIEAVITLPSAAATEKLLDSQAEQWKKCANTRITLNYPTPPTPQRWTFGEPTRTGDMLSISYTMEAGVGMGCQRALTVANNAAVDVLVCRSDVGDQAVTVAETLRNKIPN</sequence>
<dbReference type="RefSeq" id="WP_085109952.1">
    <property type="nucleotide sequence ID" value="NZ_JACKSN010000066.1"/>
</dbReference>
<keyword evidence="11" id="KW-0472">Membrane</keyword>
<dbReference type="InterPro" id="IPR008271">
    <property type="entry name" value="Ser/Thr_kinase_AS"/>
</dbReference>
<evidence type="ECO:0000256" key="6">
    <source>
        <dbReference type="ARBA" id="ARBA00022692"/>
    </source>
</evidence>
<dbReference type="GO" id="GO:0005886">
    <property type="term" value="C:plasma membrane"/>
    <property type="evidence" value="ECO:0007669"/>
    <property type="project" value="UniProtKB-SubCell"/>
</dbReference>
<dbReference type="PROSITE" id="PS00108">
    <property type="entry name" value="PROTEIN_KINASE_ST"/>
    <property type="match status" value="1"/>
</dbReference>
<comment type="catalytic activity">
    <reaction evidence="13">
        <text>L-seryl-[protein] + ATP = O-phospho-L-seryl-[protein] + ADP + H(+)</text>
        <dbReference type="Rhea" id="RHEA:17989"/>
        <dbReference type="Rhea" id="RHEA-COMP:9863"/>
        <dbReference type="Rhea" id="RHEA-COMP:11604"/>
        <dbReference type="ChEBI" id="CHEBI:15378"/>
        <dbReference type="ChEBI" id="CHEBI:29999"/>
        <dbReference type="ChEBI" id="CHEBI:30616"/>
        <dbReference type="ChEBI" id="CHEBI:83421"/>
        <dbReference type="ChEBI" id="CHEBI:456216"/>
        <dbReference type="EC" id="2.7.11.1"/>
    </reaction>
</comment>